<dbReference type="InterPro" id="IPR042078">
    <property type="entry name" value="Lys-tRNA-ligase_SC_fold"/>
</dbReference>
<comment type="catalytic activity">
    <reaction evidence="9 10">
        <text>tRNA(Lys) + L-lysine + ATP = L-lysyl-tRNA(Lys) + AMP + diphosphate</text>
        <dbReference type="Rhea" id="RHEA:20792"/>
        <dbReference type="Rhea" id="RHEA-COMP:9696"/>
        <dbReference type="Rhea" id="RHEA-COMP:9697"/>
        <dbReference type="ChEBI" id="CHEBI:30616"/>
        <dbReference type="ChEBI" id="CHEBI:32551"/>
        <dbReference type="ChEBI" id="CHEBI:33019"/>
        <dbReference type="ChEBI" id="CHEBI:78442"/>
        <dbReference type="ChEBI" id="CHEBI:78529"/>
        <dbReference type="ChEBI" id="CHEBI:456215"/>
        <dbReference type="EC" id="6.1.1.6"/>
    </reaction>
</comment>
<evidence type="ECO:0000256" key="6">
    <source>
        <dbReference type="ARBA" id="ARBA00022840"/>
    </source>
</evidence>
<evidence type="ECO:0000313" key="12">
    <source>
        <dbReference type="Proteomes" id="UP000317316"/>
    </source>
</evidence>
<dbReference type="PROSITE" id="PS00178">
    <property type="entry name" value="AA_TRNA_LIGASE_I"/>
    <property type="match status" value="1"/>
</dbReference>
<dbReference type="AlphaFoldDB" id="A0A544TGQ9"/>
<comment type="similarity">
    <text evidence="2 10">Belongs to the class-I aminoacyl-tRNA synthetase family.</text>
</comment>
<dbReference type="GO" id="GO:0006430">
    <property type="term" value="P:lysyl-tRNA aminoacylation"/>
    <property type="evidence" value="ECO:0007669"/>
    <property type="project" value="UniProtKB-UniRule"/>
</dbReference>
<evidence type="ECO:0000256" key="10">
    <source>
        <dbReference type="HAMAP-Rule" id="MF_00177"/>
    </source>
</evidence>
<dbReference type="GO" id="GO:0000049">
    <property type="term" value="F:tRNA binding"/>
    <property type="evidence" value="ECO:0007669"/>
    <property type="project" value="InterPro"/>
</dbReference>
<evidence type="ECO:0000256" key="1">
    <source>
        <dbReference type="ARBA" id="ARBA00004496"/>
    </source>
</evidence>
<dbReference type="PANTHER" id="PTHR37940:SF1">
    <property type="entry name" value="LYSINE--TRNA LIGASE"/>
    <property type="match status" value="1"/>
</dbReference>
<comment type="subcellular location">
    <subcellularLocation>
        <location evidence="1 10">Cytoplasm</location>
    </subcellularLocation>
</comment>
<evidence type="ECO:0000256" key="4">
    <source>
        <dbReference type="ARBA" id="ARBA00022598"/>
    </source>
</evidence>
<evidence type="ECO:0000313" key="11">
    <source>
        <dbReference type="EMBL" id="TQR16608.1"/>
    </source>
</evidence>
<feature type="short sequence motif" description="'HIGH' region" evidence="10">
    <location>
        <begin position="29"/>
        <end position="37"/>
    </location>
</feature>
<evidence type="ECO:0000256" key="5">
    <source>
        <dbReference type="ARBA" id="ARBA00022741"/>
    </source>
</evidence>
<dbReference type="InterPro" id="IPR020751">
    <property type="entry name" value="aa-tRNA-synth_I_codon-bd_sub2"/>
</dbReference>
<keyword evidence="12" id="KW-1185">Reference proteome</keyword>
<feature type="short sequence motif" description="'KMSKS' region" evidence="10">
    <location>
        <begin position="280"/>
        <end position="284"/>
    </location>
</feature>
<keyword evidence="3 10" id="KW-0963">Cytoplasm</keyword>
<dbReference type="EMBL" id="VDGH01000001">
    <property type="protein sequence ID" value="TQR16608.1"/>
    <property type="molecule type" value="Genomic_DNA"/>
</dbReference>
<dbReference type="EC" id="6.1.1.6" evidence="10"/>
<dbReference type="InterPro" id="IPR008925">
    <property type="entry name" value="aa_tRNA-synth_I_cd-bd_sf"/>
</dbReference>
<keyword evidence="8 10" id="KW-0030">Aminoacyl-tRNA synthetase</keyword>
<organism evidence="11 12">
    <name type="scientific">Psychrobacillus lasiicapitis</name>
    <dbReference type="NCBI Taxonomy" id="1636719"/>
    <lineage>
        <taxon>Bacteria</taxon>
        <taxon>Bacillati</taxon>
        <taxon>Bacillota</taxon>
        <taxon>Bacilli</taxon>
        <taxon>Bacillales</taxon>
        <taxon>Bacillaceae</taxon>
        <taxon>Psychrobacillus</taxon>
    </lineage>
</organism>
<dbReference type="InterPro" id="IPR001412">
    <property type="entry name" value="aa-tRNA-synth_I_CS"/>
</dbReference>
<comment type="caution">
    <text evidence="11">The sequence shown here is derived from an EMBL/GenBank/DDBJ whole genome shotgun (WGS) entry which is preliminary data.</text>
</comment>
<gene>
    <name evidence="10" type="primary">lysS</name>
    <name evidence="11" type="ORF">FG382_00055</name>
</gene>
<reference evidence="11 12" key="1">
    <citation type="submission" date="2019-05" db="EMBL/GenBank/DDBJ databases">
        <title>Psychrobacillus vulpis sp. nov., a new species isolated from feces of a red fox that inhabits in The Tablas de Daimiel Natural Park, Albacete, Spain.</title>
        <authorList>
            <person name="Rodriguez M."/>
            <person name="Reina J.C."/>
            <person name="Bejar V."/>
            <person name="Llamas I."/>
        </authorList>
    </citation>
    <scope>NUCLEOTIDE SEQUENCE [LARGE SCALE GENOMIC DNA]</scope>
    <source>
        <strain evidence="11 12">NEAU-3TGS17</strain>
    </source>
</reference>
<dbReference type="InterPro" id="IPR014729">
    <property type="entry name" value="Rossmann-like_a/b/a_fold"/>
</dbReference>
<dbReference type="GO" id="GO:0004824">
    <property type="term" value="F:lysine-tRNA ligase activity"/>
    <property type="evidence" value="ECO:0007669"/>
    <property type="project" value="UniProtKB-UniRule"/>
</dbReference>
<dbReference type="Proteomes" id="UP000317316">
    <property type="component" value="Unassembled WGS sequence"/>
</dbReference>
<dbReference type="Gene3D" id="3.40.50.620">
    <property type="entry name" value="HUPs"/>
    <property type="match status" value="2"/>
</dbReference>
<dbReference type="PANTHER" id="PTHR37940">
    <property type="entry name" value="LYSINE--TRNA LIGASE"/>
    <property type="match status" value="1"/>
</dbReference>
<proteinExistence type="inferred from homology"/>
<dbReference type="Gene3D" id="6.10.20.10">
    <property type="entry name" value="Lysine tRNA ligase, stem contact fold domain"/>
    <property type="match status" value="1"/>
</dbReference>
<dbReference type="SUPFAM" id="SSF48163">
    <property type="entry name" value="An anticodon-binding domain of class I aminoacyl-tRNA synthetases"/>
    <property type="match status" value="1"/>
</dbReference>
<evidence type="ECO:0000256" key="7">
    <source>
        <dbReference type="ARBA" id="ARBA00022917"/>
    </source>
</evidence>
<accession>A0A544TGQ9</accession>
<name>A0A544TGQ9_9BACI</name>
<dbReference type="NCBIfam" id="TIGR00467">
    <property type="entry name" value="lysS_arch"/>
    <property type="match status" value="1"/>
</dbReference>
<dbReference type="GO" id="GO:0005737">
    <property type="term" value="C:cytoplasm"/>
    <property type="evidence" value="ECO:0007669"/>
    <property type="project" value="UniProtKB-SubCell"/>
</dbReference>
<dbReference type="RefSeq" id="WP_142536851.1">
    <property type="nucleotide sequence ID" value="NZ_BMIE01000002.1"/>
</dbReference>
<sequence length="518" mass="59574">MHWAYEIAKRLIEKHPTKEVFTCASGISPSGSVHIGNFREIVTTFFVVKALESLGKETRFIFSWDDFDRLRKVPQNVPASFERFVGMPYSDVPNPFGEGSYAHYFEKEFEQSLQAFGIQPEFIYQSVEYQSGRYSDYIRIALKKRKEIYEILMRFKSSPFSSEQSEAFFPITLYCDSCNKDTTAISAFNEELGQFEYTCTCGNEGVQSLGGKNRIKLNWKVDWAMRWMMEDVVFEPGGRDHSSATGSYNVSKAIAKEIFDYEAPDYIAYEFLGLKGTNEKMSSSSGNVLTPNDLLLVYTPEIILFMFAKYKPNASFHIGLDDDVLRNYSEFERYQSAYAKGLIKEDDIRLTLELACGGSIIRHPSFSQVASIFSLIGFNYELLQTSLSRTGQEFTMEEINPISDRVAHWIIYWNPHRLVSINQVNNVLYYNSLTTEQRRKLNELTELLRNETSLSGDSFMNQIYAICEEDDKKRMRESQKDLFQNVYQLVIGQSSGPRLPLLISAVGREKMVKLLTFS</sequence>
<evidence type="ECO:0000256" key="2">
    <source>
        <dbReference type="ARBA" id="ARBA00005594"/>
    </source>
</evidence>
<dbReference type="InterPro" id="IPR002904">
    <property type="entry name" value="Lys-tRNA-ligase"/>
</dbReference>
<keyword evidence="6 10" id="KW-0067">ATP-binding</keyword>
<keyword evidence="4 10" id="KW-0436">Ligase</keyword>
<dbReference type="GO" id="GO:0005524">
    <property type="term" value="F:ATP binding"/>
    <property type="evidence" value="ECO:0007669"/>
    <property type="project" value="UniProtKB-UniRule"/>
</dbReference>
<comment type="caution">
    <text evidence="10">Lacks conserved residue(s) required for the propagation of feature annotation.</text>
</comment>
<dbReference type="HAMAP" id="MF_00177">
    <property type="entry name" value="Lys_tRNA_synth_class1"/>
    <property type="match status" value="1"/>
</dbReference>
<protein>
    <recommendedName>
        <fullName evidence="10">Lysine--tRNA ligase</fullName>
        <ecNumber evidence="10">6.1.1.6</ecNumber>
    </recommendedName>
    <alternativeName>
        <fullName evidence="10">Lysyl-tRNA synthetase</fullName>
        <shortName evidence="10">LysRS</shortName>
    </alternativeName>
</protein>
<keyword evidence="5 10" id="KW-0547">Nucleotide-binding</keyword>
<dbReference type="OrthoDB" id="9803151at2"/>
<keyword evidence="7 10" id="KW-0648">Protein biosynthesis</keyword>
<dbReference type="Gene3D" id="1.10.10.350">
    <property type="match status" value="1"/>
</dbReference>
<dbReference type="SUPFAM" id="SSF52374">
    <property type="entry name" value="Nucleotidylyl transferase"/>
    <property type="match status" value="1"/>
</dbReference>
<dbReference type="Pfam" id="PF01921">
    <property type="entry name" value="tRNA-synt_1f"/>
    <property type="match status" value="1"/>
</dbReference>
<evidence type="ECO:0000256" key="9">
    <source>
        <dbReference type="ARBA" id="ARBA00048573"/>
    </source>
</evidence>
<evidence type="ECO:0000256" key="3">
    <source>
        <dbReference type="ARBA" id="ARBA00022490"/>
    </source>
</evidence>
<evidence type="ECO:0000256" key="8">
    <source>
        <dbReference type="ARBA" id="ARBA00023146"/>
    </source>
</evidence>